<dbReference type="AlphaFoldDB" id="G3MSK9"/>
<dbReference type="PANTHER" id="PTHR12773">
    <property type="entry name" value="UPF0315 PROTEIN-RELATED"/>
    <property type="match status" value="1"/>
</dbReference>
<dbReference type="Gene3D" id="2.20.25.10">
    <property type="match status" value="1"/>
</dbReference>
<sequence length="116" mass="13187">MKLLTHNMMTSKCIKGVNTGFPLGIVASETKVTSVEFNPEFLCRMIPKLDWDALCQAAESVGCGACFPKTLVPDYEHNEVFLRAVHRLEHEPMTSEFTVVEQERKYDTSDDEFEIL</sequence>
<dbReference type="GO" id="GO:0030488">
    <property type="term" value="P:tRNA methylation"/>
    <property type="evidence" value="ECO:0007669"/>
    <property type="project" value="TreeGrafter"/>
</dbReference>
<name>G3MSK9_AMBMU</name>
<dbReference type="InterPro" id="IPR039127">
    <property type="entry name" value="Trm112"/>
</dbReference>
<accession>G3MSK9</accession>
<proteinExistence type="evidence at transcript level"/>
<protein>
    <submittedName>
        <fullName evidence="1">Uncharacterized protein</fullName>
    </submittedName>
</protein>
<dbReference type="PANTHER" id="PTHR12773:SF0">
    <property type="entry name" value="MULTIFUNCTIONAL METHYLTRANSFERASE SUBUNIT TRM112-LIKE PROTEIN"/>
    <property type="match status" value="1"/>
</dbReference>
<organism evidence="1">
    <name type="scientific">Amblyomma maculatum</name>
    <name type="common">Gulf Coast tick</name>
    <dbReference type="NCBI Taxonomy" id="34609"/>
    <lineage>
        <taxon>Eukaryota</taxon>
        <taxon>Metazoa</taxon>
        <taxon>Ecdysozoa</taxon>
        <taxon>Arthropoda</taxon>
        <taxon>Chelicerata</taxon>
        <taxon>Arachnida</taxon>
        <taxon>Acari</taxon>
        <taxon>Parasitiformes</taxon>
        <taxon>Ixodida</taxon>
        <taxon>Ixodoidea</taxon>
        <taxon>Ixodidae</taxon>
        <taxon>Amblyomminae</taxon>
        <taxon>Amblyomma</taxon>
    </lineage>
</organism>
<dbReference type="GO" id="GO:0070476">
    <property type="term" value="P:rRNA (guanine-N7)-methylation"/>
    <property type="evidence" value="ECO:0007669"/>
    <property type="project" value="TreeGrafter"/>
</dbReference>
<dbReference type="GO" id="GO:0046982">
    <property type="term" value="F:protein heterodimerization activity"/>
    <property type="evidence" value="ECO:0007669"/>
    <property type="project" value="InterPro"/>
</dbReference>
<reference evidence="1" key="1">
    <citation type="journal article" date="2011" name="PLoS ONE">
        <title>A deep insight into the sialotranscriptome of the gulf coast tick, Amblyomma maculatum.</title>
        <authorList>
            <person name="Karim S."/>
            <person name="Singh P."/>
            <person name="Ribeiro J.M."/>
        </authorList>
    </citation>
    <scope>NUCLEOTIDE SEQUENCE</scope>
    <source>
        <tissue evidence="1">Salivary gland</tissue>
    </source>
</reference>
<dbReference type="EMBL" id="JO844860">
    <property type="protein sequence ID" value="AEO36477.1"/>
    <property type="molecule type" value="mRNA"/>
</dbReference>
<evidence type="ECO:0000313" key="1">
    <source>
        <dbReference type="EMBL" id="AEO36477.1"/>
    </source>
</evidence>